<evidence type="ECO:0000313" key="4">
    <source>
        <dbReference type="Proteomes" id="UP000289437"/>
    </source>
</evidence>
<dbReference type="GO" id="GO:0006313">
    <property type="term" value="P:DNA transposition"/>
    <property type="evidence" value="ECO:0007669"/>
    <property type="project" value="InterPro"/>
</dbReference>
<keyword evidence="4" id="KW-1185">Reference proteome</keyword>
<dbReference type="GO" id="GO:0003677">
    <property type="term" value="F:DNA binding"/>
    <property type="evidence" value="ECO:0007669"/>
    <property type="project" value="InterPro"/>
</dbReference>
<dbReference type="NCBIfam" id="NF033542">
    <property type="entry name" value="transpos_IS110"/>
    <property type="match status" value="1"/>
</dbReference>
<dbReference type="GO" id="GO:0004803">
    <property type="term" value="F:transposase activity"/>
    <property type="evidence" value="ECO:0007669"/>
    <property type="project" value="InterPro"/>
</dbReference>
<feature type="domain" description="Transposase IS110-like N-terminal" evidence="1">
    <location>
        <begin position="6"/>
        <end position="144"/>
    </location>
</feature>
<accession>A0A4Q0SSE4</accession>
<feature type="domain" description="Transposase IS116/IS110/IS902 C-terminal" evidence="2">
    <location>
        <begin position="213"/>
        <end position="290"/>
    </location>
</feature>
<comment type="caution">
    <text evidence="3">The sequence shown here is derived from an EMBL/GenBank/DDBJ whole genome shotgun (WGS) entry which is preliminary data.</text>
</comment>
<evidence type="ECO:0000313" key="3">
    <source>
        <dbReference type="EMBL" id="RXH53835.1"/>
    </source>
</evidence>
<dbReference type="EMBL" id="RDSM01000007">
    <property type="protein sequence ID" value="RXH53835.1"/>
    <property type="molecule type" value="Genomic_DNA"/>
</dbReference>
<gene>
    <name evidence="3" type="ORF">GRAN_5173</name>
</gene>
<dbReference type="PANTHER" id="PTHR33055">
    <property type="entry name" value="TRANSPOSASE FOR INSERTION SEQUENCE ELEMENT IS1111A"/>
    <property type="match status" value="1"/>
</dbReference>
<proteinExistence type="predicted"/>
<dbReference type="InterPro" id="IPR047650">
    <property type="entry name" value="Transpos_IS110"/>
</dbReference>
<evidence type="ECO:0000259" key="1">
    <source>
        <dbReference type="Pfam" id="PF01548"/>
    </source>
</evidence>
<dbReference type="RefSeq" id="WP_128915731.1">
    <property type="nucleotide sequence ID" value="NZ_RDSM01000007.1"/>
</dbReference>
<dbReference type="Pfam" id="PF02371">
    <property type="entry name" value="Transposase_20"/>
    <property type="match status" value="1"/>
</dbReference>
<protein>
    <submittedName>
        <fullName evidence="3">Mobile element protein</fullName>
    </submittedName>
</protein>
<organism evidence="3 4">
    <name type="scientific">Granulicella sibirica</name>
    <dbReference type="NCBI Taxonomy" id="2479048"/>
    <lineage>
        <taxon>Bacteria</taxon>
        <taxon>Pseudomonadati</taxon>
        <taxon>Acidobacteriota</taxon>
        <taxon>Terriglobia</taxon>
        <taxon>Terriglobales</taxon>
        <taxon>Acidobacteriaceae</taxon>
        <taxon>Granulicella</taxon>
    </lineage>
</organism>
<dbReference type="PANTHER" id="PTHR33055:SF3">
    <property type="entry name" value="PUTATIVE TRANSPOSASE FOR IS117-RELATED"/>
    <property type="match status" value="1"/>
</dbReference>
<dbReference type="InterPro" id="IPR002525">
    <property type="entry name" value="Transp_IS110-like_N"/>
</dbReference>
<dbReference type="Proteomes" id="UP000289437">
    <property type="component" value="Unassembled WGS sequence"/>
</dbReference>
<dbReference type="AlphaFoldDB" id="A0A4Q0SSE4"/>
<dbReference type="OrthoDB" id="5289737at2"/>
<dbReference type="Pfam" id="PF01548">
    <property type="entry name" value="DEDD_Tnp_IS110"/>
    <property type="match status" value="1"/>
</dbReference>
<dbReference type="InterPro" id="IPR003346">
    <property type="entry name" value="Transposase_20"/>
</dbReference>
<sequence length="343" mass="37774">MQIHSVGIDLGKTTFHLVALGAASKVLMKKKFSQKQLLAFTANMQTSLIGLEACSGAHFLGRALRQQGHDVRLIPAQFVKPFVKSNKNDLVDAEAIAEAVERKNMRFVPIKTDDQLDLQAMHRIRDRLVSRRTAVINQIRAFLLERGMVFAQKPAKLKAGMADVLENAENALTPMMRNLIGRLYEEWKAVEEQIDELTDSLEQIAANDAGCCRIRKIPGIGPVVATAIVAAIGNGAAFRKGRDFAAWLGLVPRQYSTGRKARLLGISKRGNTYLRKILIHGARAAAMRLKRDRYSIGAWMNALEARAPRNVLVVAMANKLARIAWAVLSSGEDYRPVASLAAA</sequence>
<name>A0A4Q0SSE4_9BACT</name>
<reference evidence="3 4" key="1">
    <citation type="submission" date="2018-11" db="EMBL/GenBank/DDBJ databases">
        <authorList>
            <person name="Mardanov A.V."/>
            <person name="Ravin N.V."/>
            <person name="Dedysh S.N."/>
        </authorList>
    </citation>
    <scope>NUCLEOTIDE SEQUENCE [LARGE SCALE GENOMIC DNA]</scope>
    <source>
        <strain evidence="3 4">AF10</strain>
    </source>
</reference>
<reference evidence="4" key="2">
    <citation type="submission" date="2019-02" db="EMBL/GenBank/DDBJ databases">
        <title>Granulicella sibirica sp. nov., a psychrotolerant acidobacterium isolated from an organic soil layer in forested tundra, West Siberia.</title>
        <authorList>
            <person name="Oshkin I.Y."/>
            <person name="Kulichevskaya I.S."/>
            <person name="Rijpstra W.I.C."/>
            <person name="Sinninghe Damste J.S."/>
            <person name="Rakitin A.L."/>
            <person name="Ravin N.V."/>
            <person name="Dedysh S.N."/>
        </authorList>
    </citation>
    <scope>NUCLEOTIDE SEQUENCE [LARGE SCALE GENOMIC DNA]</scope>
    <source>
        <strain evidence="4">AF10</strain>
    </source>
</reference>
<evidence type="ECO:0000259" key="2">
    <source>
        <dbReference type="Pfam" id="PF02371"/>
    </source>
</evidence>